<accession>A0A6G9RY62</accession>
<dbReference type="Proteomes" id="UP000501054">
    <property type="component" value="Segment"/>
</dbReference>
<sequence length="115" mass="13215">MSEIQFSRDASSYDYNPRSHGGNRRRERRIPMEAIDQAIEEGDAFQGHSGNVLLETRWSGAVMTVVIDPKTEYIVSTYWGTGKKLKTLKEQESRREKRERKVRSKSGAAYTGAWM</sequence>
<name>A0A6G9RY62_9CAUD</name>
<feature type="region of interest" description="Disordered" evidence="1">
    <location>
        <begin position="89"/>
        <end position="115"/>
    </location>
</feature>
<evidence type="ECO:0000313" key="3">
    <source>
        <dbReference type="Proteomes" id="UP000501054"/>
    </source>
</evidence>
<organism evidence="2 3">
    <name type="scientific">Halorubrum virus Serpecor1</name>
    <dbReference type="NCBI Taxonomy" id="2721757"/>
    <lineage>
        <taxon>Viruses</taxon>
        <taxon>Duplodnaviria</taxon>
        <taxon>Heunggongvirae</taxon>
        <taxon>Uroviricota</taxon>
        <taxon>Caudoviricetes</taxon>
        <taxon>Thumleimavirales</taxon>
        <taxon>Hafunaviridae</taxon>
        <taxon>Haloferacalesvirus</taxon>
        <taxon>Haloferacalesvirus serpentinense</taxon>
        <taxon>Haloferacalesvirus Serpecor1</taxon>
    </lineage>
</organism>
<feature type="region of interest" description="Disordered" evidence="1">
    <location>
        <begin position="1"/>
        <end position="30"/>
    </location>
</feature>
<protein>
    <submittedName>
        <fullName evidence="2">Uncharacterized protein</fullName>
    </submittedName>
</protein>
<gene>
    <name evidence="2" type="ORF">HrrSp1_645</name>
</gene>
<keyword evidence="3" id="KW-1185">Reference proteome</keyword>
<evidence type="ECO:0000313" key="2">
    <source>
        <dbReference type="EMBL" id="QIR31290.1"/>
    </source>
</evidence>
<dbReference type="EMBL" id="MN901521">
    <property type="protein sequence ID" value="QIR31290.1"/>
    <property type="molecule type" value="Genomic_DNA"/>
</dbReference>
<reference evidence="2 3" key="1">
    <citation type="journal article" date="2020" name="Genes (Basel)">
        <title>Comparative Genomics of Two New HF1-like Haloviruses.</title>
        <authorList>
            <person name="Dyall-Smith M."/>
            <person name="Tang S.L."/>
            <person name="Russ B."/>
            <person name="Chiang P.W."/>
            <person name="Pfeiffer F."/>
        </authorList>
    </citation>
    <scope>NUCLEOTIDE SEQUENCE [LARGE SCALE GENOMIC DNA]</scope>
</reference>
<evidence type="ECO:0000256" key="1">
    <source>
        <dbReference type="SAM" id="MobiDB-lite"/>
    </source>
</evidence>
<proteinExistence type="predicted"/>
<feature type="compositionally biased region" description="Polar residues" evidence="1">
    <location>
        <begin position="1"/>
        <end position="14"/>
    </location>
</feature>